<dbReference type="SUPFAM" id="SSF57667">
    <property type="entry name" value="beta-beta-alpha zinc fingers"/>
    <property type="match status" value="2"/>
</dbReference>
<dbReference type="PANTHER" id="PTHR23235">
    <property type="entry name" value="KRUEPPEL-LIKE TRANSCRIPTION FACTOR"/>
    <property type="match status" value="1"/>
</dbReference>
<evidence type="ECO:0000256" key="7">
    <source>
        <dbReference type="ARBA" id="ARBA00023015"/>
    </source>
</evidence>
<evidence type="ECO:0000259" key="13">
    <source>
        <dbReference type="PROSITE" id="PS50157"/>
    </source>
</evidence>
<evidence type="ECO:0000256" key="1">
    <source>
        <dbReference type="ARBA" id="ARBA00004123"/>
    </source>
</evidence>
<evidence type="ECO:0000256" key="3">
    <source>
        <dbReference type="ARBA" id="ARBA00022723"/>
    </source>
</evidence>
<dbReference type="EMBL" id="JARQWQ010000009">
    <property type="protein sequence ID" value="KAK2569944.1"/>
    <property type="molecule type" value="Genomic_DNA"/>
</dbReference>
<evidence type="ECO:0000256" key="2">
    <source>
        <dbReference type="ARBA" id="ARBA00022491"/>
    </source>
</evidence>
<comment type="caution">
    <text evidence="14">The sequence shown here is derived from an EMBL/GenBank/DDBJ whole genome shotgun (WGS) entry which is preliminary data.</text>
</comment>
<dbReference type="Pfam" id="PF00096">
    <property type="entry name" value="zf-C2H2"/>
    <property type="match status" value="3"/>
</dbReference>
<evidence type="ECO:0000313" key="15">
    <source>
        <dbReference type="Proteomes" id="UP001249851"/>
    </source>
</evidence>
<dbReference type="GO" id="GO:0008270">
    <property type="term" value="F:zinc ion binding"/>
    <property type="evidence" value="ECO:0007669"/>
    <property type="project" value="UniProtKB-KW"/>
</dbReference>
<feature type="domain" description="C2H2-type" evidence="13">
    <location>
        <begin position="307"/>
        <end position="330"/>
    </location>
</feature>
<evidence type="ECO:0000256" key="8">
    <source>
        <dbReference type="ARBA" id="ARBA00023125"/>
    </source>
</evidence>
<keyword evidence="9" id="KW-0804">Transcription</keyword>
<evidence type="ECO:0000256" key="12">
    <source>
        <dbReference type="SAM" id="MobiDB-lite"/>
    </source>
</evidence>
<dbReference type="FunFam" id="3.30.160.60:FF:000021">
    <property type="entry name" value="Basic krueppel-like factor 3"/>
    <property type="match status" value="1"/>
</dbReference>
<evidence type="ECO:0000256" key="6">
    <source>
        <dbReference type="ARBA" id="ARBA00022833"/>
    </source>
</evidence>
<keyword evidence="4" id="KW-0677">Repeat</keyword>
<feature type="region of interest" description="Disordered" evidence="12">
    <location>
        <begin position="108"/>
        <end position="129"/>
    </location>
</feature>
<keyword evidence="2" id="KW-0678">Repressor</keyword>
<feature type="domain" description="C2H2-type" evidence="13">
    <location>
        <begin position="247"/>
        <end position="276"/>
    </location>
</feature>
<protein>
    <submittedName>
        <fullName evidence="14">Krueppel-like factor 7</fullName>
    </submittedName>
</protein>
<dbReference type="InterPro" id="IPR013087">
    <property type="entry name" value="Znf_C2H2_type"/>
</dbReference>
<keyword evidence="8" id="KW-0238">DNA-binding</keyword>
<dbReference type="PROSITE" id="PS50157">
    <property type="entry name" value="ZINC_FINGER_C2H2_2"/>
    <property type="match status" value="3"/>
</dbReference>
<dbReference type="PROSITE" id="PS00028">
    <property type="entry name" value="ZINC_FINGER_C2H2_1"/>
    <property type="match status" value="3"/>
</dbReference>
<accession>A0AAD9VD45</accession>
<reference evidence="14" key="1">
    <citation type="journal article" date="2023" name="G3 (Bethesda)">
        <title>Whole genome assembly and annotation of the endangered Caribbean coral Acropora cervicornis.</title>
        <authorList>
            <person name="Selwyn J.D."/>
            <person name="Vollmer S.V."/>
        </authorList>
    </citation>
    <scope>NUCLEOTIDE SEQUENCE</scope>
    <source>
        <strain evidence="14">K2</strain>
    </source>
</reference>
<dbReference type="AlphaFoldDB" id="A0AAD9VD45"/>
<name>A0AAD9VD45_ACRCE</name>
<evidence type="ECO:0000256" key="4">
    <source>
        <dbReference type="ARBA" id="ARBA00022737"/>
    </source>
</evidence>
<evidence type="ECO:0000256" key="9">
    <source>
        <dbReference type="ARBA" id="ARBA00023163"/>
    </source>
</evidence>
<keyword evidence="5 11" id="KW-0863">Zinc-finger</keyword>
<keyword evidence="15" id="KW-1185">Reference proteome</keyword>
<dbReference type="GO" id="GO:0005634">
    <property type="term" value="C:nucleus"/>
    <property type="evidence" value="ECO:0007669"/>
    <property type="project" value="UniProtKB-SubCell"/>
</dbReference>
<dbReference type="Gene3D" id="3.30.160.60">
    <property type="entry name" value="Classic Zinc Finger"/>
    <property type="match status" value="3"/>
</dbReference>
<keyword evidence="6" id="KW-0862">Zinc</keyword>
<gene>
    <name evidence="14" type="ORF">P5673_005805</name>
</gene>
<proteinExistence type="predicted"/>
<keyword evidence="3" id="KW-0479">Metal-binding</keyword>
<dbReference type="FunFam" id="3.30.160.60:FF:000018">
    <property type="entry name" value="Krueppel-like factor 15"/>
    <property type="match status" value="1"/>
</dbReference>
<dbReference type="GO" id="GO:0000978">
    <property type="term" value="F:RNA polymerase II cis-regulatory region sequence-specific DNA binding"/>
    <property type="evidence" value="ECO:0007669"/>
    <property type="project" value="TreeGrafter"/>
</dbReference>
<evidence type="ECO:0000256" key="5">
    <source>
        <dbReference type="ARBA" id="ARBA00022771"/>
    </source>
</evidence>
<dbReference type="InterPro" id="IPR036236">
    <property type="entry name" value="Znf_C2H2_sf"/>
</dbReference>
<feature type="compositionally biased region" description="Low complexity" evidence="12">
    <location>
        <begin position="110"/>
        <end position="128"/>
    </location>
</feature>
<dbReference type="FunFam" id="3.30.160.60:FF:000563">
    <property type="entry name" value="Krueppel-like factor 8"/>
    <property type="match status" value="1"/>
</dbReference>
<evidence type="ECO:0000256" key="11">
    <source>
        <dbReference type="PROSITE-ProRule" id="PRU00042"/>
    </source>
</evidence>
<dbReference type="Proteomes" id="UP001249851">
    <property type="component" value="Unassembled WGS sequence"/>
</dbReference>
<sequence length="330" mass="37373">MSSVVDPLLSTVTLDLLRPKETYENPEDHFRKLWFDIDSLNFSQFGGKVDIFDESGVFDSESSLDSDFELNYNEKYFSFCQEELESKLKDTALLFESPYQQDDICLELRPSSPDNLSSSTSEPSSVSSDIELQLDSLEQAELTCGDIEMKPAKVEPPKIVKHTSEGTQTEDNFSFPEAINSVNSESMSKLPKTRMIVEGSSNLSTSKTSSNALKVTNTSNANDSKEVGDQNASLPLVKGKKPLARTHKCTFEGCNKSYTKSSHLKAHQRTHTGEKPYQCNWKDCGWRFARSDELTRHYRKHTGIKPFKCTTCDRSFSRSDHLSLHMKRHY</sequence>
<keyword evidence="10" id="KW-0539">Nucleus</keyword>
<evidence type="ECO:0000256" key="10">
    <source>
        <dbReference type="ARBA" id="ARBA00023242"/>
    </source>
</evidence>
<keyword evidence="7" id="KW-0805">Transcription regulation</keyword>
<evidence type="ECO:0000313" key="14">
    <source>
        <dbReference type="EMBL" id="KAK2569944.1"/>
    </source>
</evidence>
<dbReference type="GO" id="GO:0000981">
    <property type="term" value="F:DNA-binding transcription factor activity, RNA polymerase II-specific"/>
    <property type="evidence" value="ECO:0007669"/>
    <property type="project" value="TreeGrafter"/>
</dbReference>
<comment type="subcellular location">
    <subcellularLocation>
        <location evidence="1">Nucleus</location>
    </subcellularLocation>
</comment>
<dbReference type="SMART" id="SM00355">
    <property type="entry name" value="ZnF_C2H2"/>
    <property type="match status" value="3"/>
</dbReference>
<reference evidence="14" key="2">
    <citation type="journal article" date="2023" name="Science">
        <title>Genomic signatures of disease resistance in endangered staghorn corals.</title>
        <authorList>
            <person name="Vollmer S.V."/>
            <person name="Selwyn J.D."/>
            <person name="Despard B.A."/>
            <person name="Roesel C.L."/>
        </authorList>
    </citation>
    <scope>NUCLEOTIDE SEQUENCE</scope>
    <source>
        <strain evidence="14">K2</strain>
    </source>
</reference>
<feature type="domain" description="C2H2-type" evidence="13">
    <location>
        <begin position="277"/>
        <end position="306"/>
    </location>
</feature>
<dbReference type="PANTHER" id="PTHR23235:SF49">
    <property type="entry name" value="WILMS TUMOR PROTEIN"/>
    <property type="match status" value="1"/>
</dbReference>
<organism evidence="14 15">
    <name type="scientific">Acropora cervicornis</name>
    <name type="common">Staghorn coral</name>
    <dbReference type="NCBI Taxonomy" id="6130"/>
    <lineage>
        <taxon>Eukaryota</taxon>
        <taxon>Metazoa</taxon>
        <taxon>Cnidaria</taxon>
        <taxon>Anthozoa</taxon>
        <taxon>Hexacorallia</taxon>
        <taxon>Scleractinia</taxon>
        <taxon>Astrocoeniina</taxon>
        <taxon>Acroporidae</taxon>
        <taxon>Acropora</taxon>
    </lineage>
</organism>